<evidence type="ECO:0000256" key="1">
    <source>
        <dbReference type="ARBA" id="ARBA00000900"/>
    </source>
</evidence>
<feature type="compositionally biased region" description="Basic and acidic residues" evidence="16">
    <location>
        <begin position="602"/>
        <end position="622"/>
    </location>
</feature>
<evidence type="ECO:0000256" key="14">
    <source>
        <dbReference type="ARBA" id="ARBA00023136"/>
    </source>
</evidence>
<dbReference type="InterPro" id="IPR013083">
    <property type="entry name" value="Znf_RING/FYVE/PHD"/>
</dbReference>
<feature type="transmembrane region" description="Helical" evidence="17">
    <location>
        <begin position="12"/>
        <end position="30"/>
    </location>
</feature>
<dbReference type="InParanoid" id="A0A066W1D9"/>
<dbReference type="InterPro" id="IPR050731">
    <property type="entry name" value="HRD1_E3_ubiq-ligases"/>
</dbReference>
<evidence type="ECO:0000256" key="17">
    <source>
        <dbReference type="SAM" id="Phobius"/>
    </source>
</evidence>
<feature type="transmembrane region" description="Helical" evidence="17">
    <location>
        <begin position="149"/>
        <end position="171"/>
    </location>
</feature>
<dbReference type="PANTHER" id="PTHR22763:SF184">
    <property type="entry name" value="E3 UBIQUITIN-PROTEIN LIGASE SYNOVIOLIN"/>
    <property type="match status" value="1"/>
</dbReference>
<dbReference type="OrthoDB" id="7759664at2759"/>
<feature type="compositionally biased region" description="Low complexity" evidence="16">
    <location>
        <begin position="382"/>
        <end position="392"/>
    </location>
</feature>
<dbReference type="SUPFAM" id="SSF57850">
    <property type="entry name" value="RING/U-box"/>
    <property type="match status" value="1"/>
</dbReference>
<evidence type="ECO:0000313" key="19">
    <source>
        <dbReference type="EMBL" id="KDN47561.1"/>
    </source>
</evidence>
<keyword evidence="10" id="KW-0833">Ubl conjugation pathway</keyword>
<keyword evidence="9 15" id="KW-0863">Zinc-finger</keyword>
<dbReference type="HOGENOM" id="CLU_009169_2_1_1"/>
<dbReference type="EC" id="2.3.2.27" evidence="5"/>
<keyword evidence="14 17" id="KW-0472">Membrane</keyword>
<evidence type="ECO:0000256" key="5">
    <source>
        <dbReference type="ARBA" id="ARBA00012483"/>
    </source>
</evidence>
<feature type="transmembrane region" description="Helical" evidence="17">
    <location>
        <begin position="218"/>
        <end position="248"/>
    </location>
</feature>
<dbReference type="RefSeq" id="XP_013243898.1">
    <property type="nucleotide sequence ID" value="XM_013388444.1"/>
</dbReference>
<dbReference type="InterPro" id="IPR024766">
    <property type="entry name" value="Znf_RING_H2"/>
</dbReference>
<comment type="similarity">
    <text evidence="4">Belongs to the HRD1 family.</text>
</comment>
<dbReference type="PANTHER" id="PTHR22763">
    <property type="entry name" value="RING ZINC FINGER PROTEIN"/>
    <property type="match status" value="1"/>
</dbReference>
<evidence type="ECO:0000256" key="11">
    <source>
        <dbReference type="ARBA" id="ARBA00022824"/>
    </source>
</evidence>
<dbReference type="GeneID" id="25267956"/>
<comment type="catalytic activity">
    <reaction evidence="1">
        <text>S-ubiquitinyl-[E2 ubiquitin-conjugating enzyme]-L-cysteine + [acceptor protein]-L-lysine = [E2 ubiquitin-conjugating enzyme]-L-cysteine + N(6)-ubiquitinyl-[acceptor protein]-L-lysine.</text>
        <dbReference type="EC" id="2.3.2.27"/>
    </reaction>
</comment>
<dbReference type="InterPro" id="IPR058051">
    <property type="entry name" value="Znf_RING_synoviolin"/>
</dbReference>
<dbReference type="EMBL" id="JMSN01000029">
    <property type="protein sequence ID" value="KDN47561.1"/>
    <property type="molecule type" value="Genomic_DNA"/>
</dbReference>
<evidence type="ECO:0000256" key="16">
    <source>
        <dbReference type="SAM" id="MobiDB-lite"/>
    </source>
</evidence>
<dbReference type="AlphaFoldDB" id="A0A066W1D9"/>
<evidence type="ECO:0000259" key="18">
    <source>
        <dbReference type="PROSITE" id="PS50089"/>
    </source>
</evidence>
<feature type="compositionally biased region" description="Acidic residues" evidence="16">
    <location>
        <begin position="585"/>
        <end position="594"/>
    </location>
</feature>
<dbReference type="GO" id="GO:0061630">
    <property type="term" value="F:ubiquitin protein ligase activity"/>
    <property type="evidence" value="ECO:0007669"/>
    <property type="project" value="UniProtKB-EC"/>
</dbReference>
<feature type="compositionally biased region" description="Polar residues" evidence="16">
    <location>
        <begin position="429"/>
        <end position="442"/>
    </location>
</feature>
<feature type="compositionally biased region" description="Basic and acidic residues" evidence="16">
    <location>
        <begin position="744"/>
        <end position="758"/>
    </location>
</feature>
<dbReference type="GO" id="GO:0005789">
    <property type="term" value="C:endoplasmic reticulum membrane"/>
    <property type="evidence" value="ECO:0007669"/>
    <property type="project" value="UniProtKB-SubCell"/>
</dbReference>
<dbReference type="InterPro" id="IPR001841">
    <property type="entry name" value="Znf_RING"/>
</dbReference>
<protein>
    <recommendedName>
        <fullName evidence="5">RING-type E3 ubiquitin transferase</fullName>
        <ecNumber evidence="5">2.3.2.27</ecNumber>
    </recommendedName>
</protein>
<evidence type="ECO:0000256" key="15">
    <source>
        <dbReference type="PROSITE-ProRule" id="PRU00175"/>
    </source>
</evidence>
<feature type="compositionally biased region" description="Polar residues" evidence="16">
    <location>
        <begin position="624"/>
        <end position="636"/>
    </location>
</feature>
<dbReference type="SMART" id="SM00184">
    <property type="entry name" value="RING"/>
    <property type="match status" value="1"/>
</dbReference>
<evidence type="ECO:0000256" key="9">
    <source>
        <dbReference type="ARBA" id="ARBA00022771"/>
    </source>
</evidence>
<dbReference type="UniPathway" id="UPA00143"/>
<organism evidence="19 20">
    <name type="scientific">Tilletiaria anomala (strain ATCC 24038 / CBS 436.72 / UBC 951)</name>
    <dbReference type="NCBI Taxonomy" id="1037660"/>
    <lineage>
        <taxon>Eukaryota</taxon>
        <taxon>Fungi</taxon>
        <taxon>Dikarya</taxon>
        <taxon>Basidiomycota</taxon>
        <taxon>Ustilaginomycotina</taxon>
        <taxon>Exobasidiomycetes</taxon>
        <taxon>Georgefischeriales</taxon>
        <taxon>Tilletiariaceae</taxon>
        <taxon>Tilletiaria</taxon>
    </lineage>
</organism>
<reference evidence="19" key="1">
    <citation type="submission" date="2014-05" db="EMBL/GenBank/DDBJ databases">
        <title>Draft genome sequence of a rare smut relative, Tilletiaria anomala UBC 951.</title>
        <authorList>
            <consortium name="DOE Joint Genome Institute"/>
            <person name="Toome M."/>
            <person name="Kuo A."/>
            <person name="Henrissat B."/>
            <person name="Lipzen A."/>
            <person name="Tritt A."/>
            <person name="Yoshinaga Y."/>
            <person name="Zane M."/>
            <person name="Barry K."/>
            <person name="Grigoriev I.V."/>
            <person name="Spatafora J.W."/>
            <person name="Aimea M.C."/>
        </authorList>
    </citation>
    <scope>NUCLEOTIDE SEQUENCE [LARGE SCALE GENOMIC DNA]</scope>
    <source>
        <strain evidence="19">UBC 951</strain>
    </source>
</reference>
<feature type="domain" description="RING-type" evidence="18">
    <location>
        <begin position="300"/>
        <end position="356"/>
    </location>
</feature>
<gene>
    <name evidence="19" type="ORF">K437DRAFT_94100</name>
</gene>
<evidence type="ECO:0000256" key="8">
    <source>
        <dbReference type="ARBA" id="ARBA00022723"/>
    </source>
</evidence>
<sequence length="758" mass="82499">MTDTFLRSGRMLAYGCASSVAAAGIVLSALRSRSNSYSAAVMVGRSNGGMMVLLNFGVFLTLSFARVMQKIFFGQLRAVETEHLYERMWYAITESLLATTIFRSEFDASFVLLFGTLLIMKAFHWLTADRVEYMEQSPSLTAIFHLRMICVQGMLLMIDLLLVALTVEVLLENRRVGMMIMFTSEFSILLVNMLSTIGKYTINCIDARSEEPWEGKSMYFFGIDLITDFLKLAIYLTFFAMILTYYGLPLNIVRDVYLTGRSLFSKIRDLIRYRAATKNMDGRYPSATAVDMQVMSDGTCIICREEMVIAGDPDAPSSTYSNGLNHTPKKLPCGHIFHFHCLRAWLERQQSCPTCRRTVFNDPAVQSTTTPALAAAQGTGEANADPSAAAAPAAPPQLPQMPHTSTNAVAPPAATPGHRAAPPAPAQVLSGTEPTPWLTASTAAPAESAHRRANAEGITSDAPTSHSEQASRDWRAYSSGWPASASASGAEADARLRAFMRNHTFNSALSGASSTSNSTATRGVALRDPASLRAAVPPPTRVPVIQGGQFSWSSSPVVPSAAAVEEGNGPSSNQSDGPVQRETQEEHEEADDESCGAAVSQDEMRRSREARLKRFQAEEGQHLPENSTTASVSPQTGERETRPGSGYGSGGGVTLTPILQVSQPSLQRTASLQDYMDSLAVDGDELSREQLENLSRLTRRGIEERLRVLHRIDQQIWNSVEDLTRCLSILPADDEVQPSSPEVTDGKGKEHAEDSKSL</sequence>
<feature type="compositionally biased region" description="Low complexity" evidence="16">
    <location>
        <begin position="553"/>
        <end position="564"/>
    </location>
</feature>
<proteinExistence type="inferred from homology"/>
<evidence type="ECO:0000256" key="12">
    <source>
        <dbReference type="ARBA" id="ARBA00022833"/>
    </source>
</evidence>
<dbReference type="GO" id="GO:0036503">
    <property type="term" value="P:ERAD pathway"/>
    <property type="evidence" value="ECO:0007669"/>
    <property type="project" value="TreeGrafter"/>
</dbReference>
<feature type="transmembrane region" description="Helical" evidence="17">
    <location>
        <begin position="50"/>
        <end position="68"/>
    </location>
</feature>
<dbReference type="Proteomes" id="UP000027361">
    <property type="component" value="Unassembled WGS sequence"/>
</dbReference>
<keyword evidence="13 17" id="KW-1133">Transmembrane helix</keyword>
<evidence type="ECO:0000256" key="4">
    <source>
        <dbReference type="ARBA" id="ARBA00010089"/>
    </source>
</evidence>
<evidence type="ECO:0000256" key="3">
    <source>
        <dbReference type="ARBA" id="ARBA00004906"/>
    </source>
</evidence>
<comment type="pathway">
    <text evidence="3">Protein modification; protein ubiquitination.</text>
</comment>
<dbReference type="GO" id="GO:0016567">
    <property type="term" value="P:protein ubiquitination"/>
    <property type="evidence" value="ECO:0007669"/>
    <property type="project" value="UniProtKB-UniPathway"/>
</dbReference>
<evidence type="ECO:0000256" key="6">
    <source>
        <dbReference type="ARBA" id="ARBA00022679"/>
    </source>
</evidence>
<keyword evidence="11" id="KW-0256">Endoplasmic reticulum</keyword>
<evidence type="ECO:0000256" key="2">
    <source>
        <dbReference type="ARBA" id="ARBA00004477"/>
    </source>
</evidence>
<evidence type="ECO:0000313" key="20">
    <source>
        <dbReference type="Proteomes" id="UP000027361"/>
    </source>
</evidence>
<feature type="region of interest" description="Disordered" evidence="16">
    <location>
        <begin position="370"/>
        <end position="473"/>
    </location>
</feature>
<dbReference type="GO" id="GO:0008270">
    <property type="term" value="F:zinc ion binding"/>
    <property type="evidence" value="ECO:0007669"/>
    <property type="project" value="UniProtKB-KW"/>
</dbReference>
<keyword evidence="20" id="KW-1185">Reference proteome</keyword>
<feature type="transmembrane region" description="Helical" evidence="17">
    <location>
        <begin position="177"/>
        <end position="197"/>
    </location>
</feature>
<feature type="region of interest" description="Disordered" evidence="16">
    <location>
        <begin position="546"/>
        <end position="656"/>
    </location>
</feature>
<comment type="caution">
    <text evidence="19">The sequence shown here is derived from an EMBL/GenBank/DDBJ whole genome shotgun (WGS) entry which is preliminary data.</text>
</comment>
<dbReference type="Gene3D" id="3.30.40.10">
    <property type="entry name" value="Zinc/RING finger domain, C3HC4 (zinc finger)"/>
    <property type="match status" value="1"/>
</dbReference>
<keyword evidence="8" id="KW-0479">Metal-binding</keyword>
<evidence type="ECO:0000256" key="13">
    <source>
        <dbReference type="ARBA" id="ARBA00022989"/>
    </source>
</evidence>
<dbReference type="Pfam" id="PF12678">
    <property type="entry name" value="zf-rbx1"/>
    <property type="match status" value="1"/>
</dbReference>
<keyword evidence="6" id="KW-0808">Transferase</keyword>
<keyword evidence="7 17" id="KW-0812">Transmembrane</keyword>
<keyword evidence="12" id="KW-0862">Zinc</keyword>
<dbReference type="FunCoup" id="A0A066W1D9">
    <property type="interactions" value="396"/>
</dbReference>
<comment type="subcellular location">
    <subcellularLocation>
        <location evidence="2">Endoplasmic reticulum membrane</location>
        <topology evidence="2">Multi-pass membrane protein</topology>
    </subcellularLocation>
</comment>
<dbReference type="Pfam" id="PF25563">
    <property type="entry name" value="TPR_SYVN1_N"/>
    <property type="match status" value="1"/>
</dbReference>
<evidence type="ECO:0000256" key="7">
    <source>
        <dbReference type="ARBA" id="ARBA00022692"/>
    </source>
</evidence>
<evidence type="ECO:0000256" key="10">
    <source>
        <dbReference type="ARBA" id="ARBA00022786"/>
    </source>
</evidence>
<dbReference type="STRING" id="1037660.A0A066W1D9"/>
<accession>A0A066W1D9</accession>
<dbReference type="PROSITE" id="PS50089">
    <property type="entry name" value="ZF_RING_2"/>
    <property type="match status" value="1"/>
</dbReference>
<dbReference type="InterPro" id="IPR057992">
    <property type="entry name" value="TPR_SYVN1_N"/>
</dbReference>
<name>A0A066W1D9_TILAU</name>
<dbReference type="GO" id="GO:0043161">
    <property type="term" value="P:proteasome-mediated ubiquitin-dependent protein catabolic process"/>
    <property type="evidence" value="ECO:0007669"/>
    <property type="project" value="TreeGrafter"/>
</dbReference>
<dbReference type="CDD" id="cd16479">
    <property type="entry name" value="RING-H2_synoviolin"/>
    <property type="match status" value="1"/>
</dbReference>
<feature type="region of interest" description="Disordered" evidence="16">
    <location>
        <begin position="731"/>
        <end position="758"/>
    </location>
</feature>
<feature type="transmembrane region" description="Helical" evidence="17">
    <location>
        <begin position="110"/>
        <end position="128"/>
    </location>
</feature>